<dbReference type="InterPro" id="IPR013783">
    <property type="entry name" value="Ig-like_fold"/>
</dbReference>
<reference evidence="10" key="1">
    <citation type="submission" date="2023-06" db="EMBL/GenBank/DDBJ databases">
        <title>Reference genome for the Northern bat (Eptesicus nilssonii), a most northern bat species.</title>
        <authorList>
            <person name="Laine V.N."/>
            <person name="Pulliainen A.T."/>
            <person name="Lilley T.M."/>
        </authorList>
    </citation>
    <scope>NUCLEOTIDE SEQUENCE</scope>
    <source>
        <strain evidence="10">BLF_Eptnil</strain>
        <tissue evidence="10">Kidney</tissue>
    </source>
</reference>
<dbReference type="SMART" id="SM00408">
    <property type="entry name" value="IGc2"/>
    <property type="match status" value="3"/>
</dbReference>
<feature type="region of interest" description="Disordered" evidence="5">
    <location>
        <begin position="593"/>
        <end position="643"/>
    </location>
</feature>
<gene>
    <name evidence="10" type="ORF">QTO34_012064</name>
</gene>
<evidence type="ECO:0000256" key="3">
    <source>
        <dbReference type="ARBA" id="ARBA00023180"/>
    </source>
</evidence>
<dbReference type="PROSITE" id="PS50853">
    <property type="entry name" value="FN3"/>
    <property type="match status" value="1"/>
</dbReference>
<dbReference type="InterPro" id="IPR007110">
    <property type="entry name" value="Ig-like_dom"/>
</dbReference>
<dbReference type="PROSITE" id="PS50835">
    <property type="entry name" value="IG_LIKE"/>
    <property type="match status" value="2"/>
</dbReference>
<keyword evidence="2" id="KW-1015">Disulfide bond</keyword>
<evidence type="ECO:0000256" key="5">
    <source>
        <dbReference type="SAM" id="MobiDB-lite"/>
    </source>
</evidence>
<dbReference type="InterPro" id="IPR003598">
    <property type="entry name" value="Ig_sub2"/>
</dbReference>
<dbReference type="SUPFAM" id="SSF48726">
    <property type="entry name" value="Immunoglobulin"/>
    <property type="match status" value="3"/>
</dbReference>
<keyword evidence="6" id="KW-0472">Membrane</keyword>
<evidence type="ECO:0000259" key="8">
    <source>
        <dbReference type="PROSITE" id="PS50835"/>
    </source>
</evidence>
<evidence type="ECO:0008006" key="12">
    <source>
        <dbReference type="Google" id="ProtNLM"/>
    </source>
</evidence>
<dbReference type="AlphaFoldDB" id="A0AA40HD63"/>
<keyword evidence="11" id="KW-1185">Reference proteome</keyword>
<feature type="domain" description="Fibronectin type-III" evidence="9">
    <location>
        <begin position="741"/>
        <end position="841"/>
    </location>
</feature>
<feature type="region of interest" description="Disordered" evidence="5">
    <location>
        <begin position="99"/>
        <end position="125"/>
    </location>
</feature>
<feature type="chain" id="PRO_5041448314" description="V-set and immunoglobulin domain-containing protein 10-like 2" evidence="7">
    <location>
        <begin position="32"/>
        <end position="946"/>
    </location>
</feature>
<keyword evidence="6" id="KW-1133">Transmembrane helix</keyword>
<dbReference type="InterPro" id="IPR052598">
    <property type="entry name" value="IgSF_CEA-related"/>
</dbReference>
<dbReference type="InterPro" id="IPR036179">
    <property type="entry name" value="Ig-like_dom_sf"/>
</dbReference>
<feature type="compositionally biased region" description="Polar residues" evidence="5">
    <location>
        <begin position="928"/>
        <end position="946"/>
    </location>
</feature>
<evidence type="ECO:0000256" key="4">
    <source>
        <dbReference type="ARBA" id="ARBA00023319"/>
    </source>
</evidence>
<feature type="domain" description="Ig-like" evidence="8">
    <location>
        <begin position="327"/>
        <end position="409"/>
    </location>
</feature>
<organism evidence="10 11">
    <name type="scientific">Cnephaeus nilssonii</name>
    <name type="common">Northern bat</name>
    <name type="synonym">Eptesicus nilssonii</name>
    <dbReference type="NCBI Taxonomy" id="3371016"/>
    <lineage>
        <taxon>Eukaryota</taxon>
        <taxon>Metazoa</taxon>
        <taxon>Chordata</taxon>
        <taxon>Craniata</taxon>
        <taxon>Vertebrata</taxon>
        <taxon>Euteleostomi</taxon>
        <taxon>Mammalia</taxon>
        <taxon>Eutheria</taxon>
        <taxon>Laurasiatheria</taxon>
        <taxon>Chiroptera</taxon>
        <taxon>Yangochiroptera</taxon>
        <taxon>Vespertilionidae</taxon>
        <taxon>Cnephaeus</taxon>
    </lineage>
</organism>
<feature type="domain" description="Ig-like" evidence="8">
    <location>
        <begin position="235"/>
        <end position="319"/>
    </location>
</feature>
<evidence type="ECO:0000256" key="1">
    <source>
        <dbReference type="ARBA" id="ARBA00022729"/>
    </source>
</evidence>
<dbReference type="InterPro" id="IPR036116">
    <property type="entry name" value="FN3_sf"/>
</dbReference>
<dbReference type="InterPro" id="IPR003961">
    <property type="entry name" value="FN3_dom"/>
</dbReference>
<dbReference type="SUPFAM" id="SSF49265">
    <property type="entry name" value="Fibronectin type III"/>
    <property type="match status" value="1"/>
</dbReference>
<proteinExistence type="predicted"/>
<evidence type="ECO:0000256" key="7">
    <source>
        <dbReference type="SAM" id="SignalP"/>
    </source>
</evidence>
<name>A0AA40HD63_CNENI</name>
<evidence type="ECO:0000256" key="6">
    <source>
        <dbReference type="SAM" id="Phobius"/>
    </source>
</evidence>
<feature type="signal peptide" evidence="7">
    <location>
        <begin position="1"/>
        <end position="31"/>
    </location>
</feature>
<keyword evidence="4" id="KW-0393">Immunoglobulin domain</keyword>
<protein>
    <recommendedName>
        <fullName evidence="12">V-set and immunoglobulin domain-containing protein 10-like 2</fullName>
    </recommendedName>
</protein>
<dbReference type="PANTHER" id="PTHR44337">
    <property type="entry name" value="CARCINOEMBRYONIC ANTIGEN-RELATED CELL ADHESION MOLECULE 8"/>
    <property type="match status" value="1"/>
</dbReference>
<evidence type="ECO:0000256" key="2">
    <source>
        <dbReference type="ARBA" id="ARBA00023157"/>
    </source>
</evidence>
<dbReference type="Proteomes" id="UP001177744">
    <property type="component" value="Unassembled WGS sequence"/>
</dbReference>
<keyword evidence="3" id="KW-0325">Glycoprotein</keyword>
<comment type="caution">
    <text evidence="10">The sequence shown here is derived from an EMBL/GenBank/DDBJ whole genome shotgun (WGS) entry which is preliminary data.</text>
</comment>
<dbReference type="InterPro" id="IPR003599">
    <property type="entry name" value="Ig_sub"/>
</dbReference>
<keyword evidence="6" id="KW-0812">Transmembrane</keyword>
<dbReference type="CDD" id="cd00063">
    <property type="entry name" value="FN3"/>
    <property type="match status" value="1"/>
</dbReference>
<dbReference type="Pfam" id="PF13927">
    <property type="entry name" value="Ig_3"/>
    <property type="match status" value="2"/>
</dbReference>
<keyword evidence="1 7" id="KW-0732">Signal</keyword>
<evidence type="ECO:0000313" key="10">
    <source>
        <dbReference type="EMBL" id="KAK1328491.1"/>
    </source>
</evidence>
<accession>A0AA40HD63</accession>
<dbReference type="Gene3D" id="2.60.40.10">
    <property type="entry name" value="Immunoglobulins"/>
    <property type="match status" value="5"/>
</dbReference>
<evidence type="ECO:0000313" key="11">
    <source>
        <dbReference type="Proteomes" id="UP001177744"/>
    </source>
</evidence>
<feature type="region of interest" description="Disordered" evidence="5">
    <location>
        <begin position="886"/>
        <end position="946"/>
    </location>
</feature>
<sequence length="946" mass="98327">MGTGDSRRALRRPPSLLLLPPLCLLCLGASGISSLSSSGSFFRTHIAIKSIRVIDLLDISQRALSGFCLSGGGGRARTGLCITLEAGVVLGPLPSAQALGKERAGEPTAQMSRVSLSPGQPDEEEAASVQGVRGGSVELACGSPPAPLVVFWSFTPLGSRIPRPVAVTSGAEFEVEAGASALGTVSLRNSSLVLGELREAARGHFLCQALHATGGRLHTAYSHFSLAVLVPVSKPQVRLSEPSPVEGASVVATCTVREGTEPVAFAWKHQAPRGREEAPVGVTERGLLLDPVNRTHLGWYVCSAHNAVNQLSSDGAFLDVIYGPDKPVITMEPPGFTEEGFWASEKEEVTLSCLAASNPPSHYVWLRDHTQVHTGPTYTIARASRAHTGLYTCLAHNSRLDTRTQTAIQLSIYYPPEGQPSCAVLPAPGAVTLVCAWPGGLPAAQLQWAGPQGTGPAAPSNVTWSHAATQLPNGSVFTCAGQHPALARPAACRTALCLGPRDTLLTVSQPPGGTPPEPCVLDRGHIGGAVHRAELRVGWREPPALLSWLDGQQQPLGSSSASLAVHLLPARGDLAGRAFTCQGTHPLRVPGPHCGSSWSSPKNPAPARAQPRVGRVGREVAAPGGRRPCTRSGEGGGGGPEAPQLAVAPARVSCWRGKGGLAAVCPPGGHTPCPPPLAGTPAAALEPGDSGFMLHPEGSQLHLSILSADPARHRGTYQCVARNAVGNSSGSILLEVLRYPAPPNVTISRLTYGRHRREVQLQWAVAGPGNLTGFLVQRRAGAPGPGAAAWETAAGDIEPESRARRLGGLDPGVLYAFRILALNHRTAGHPSEGKIPADPPFSAYPAVLGAAGTGVVVATVASLLVFQYAARHPETFPRLRPLLVPTEQSHPHRGSVEGPEVQAGTSLPVHSAPQALERHPAAPGSDPAQESTDAPVNVTITVTATP</sequence>
<feature type="compositionally biased region" description="Polar residues" evidence="5">
    <location>
        <begin position="109"/>
        <end position="118"/>
    </location>
</feature>
<feature type="transmembrane region" description="Helical" evidence="6">
    <location>
        <begin position="843"/>
        <end position="870"/>
    </location>
</feature>
<dbReference type="EMBL" id="JAULJE010000023">
    <property type="protein sequence ID" value="KAK1328491.1"/>
    <property type="molecule type" value="Genomic_DNA"/>
</dbReference>
<dbReference type="CDD" id="cd00096">
    <property type="entry name" value="Ig"/>
    <property type="match status" value="1"/>
</dbReference>
<evidence type="ECO:0000259" key="9">
    <source>
        <dbReference type="PROSITE" id="PS50853"/>
    </source>
</evidence>
<dbReference type="PANTHER" id="PTHR44337:SF23">
    <property type="entry name" value="V-SET AND IMMUNOGLOBULIN DOMAIN CONTAINING 10 LIKE 2"/>
    <property type="match status" value="1"/>
</dbReference>
<dbReference type="SMART" id="SM00409">
    <property type="entry name" value="IG"/>
    <property type="match status" value="4"/>
</dbReference>